<dbReference type="AlphaFoldDB" id="A0A1K1RW16"/>
<evidence type="ECO:0000256" key="6">
    <source>
        <dbReference type="ARBA" id="ARBA00047942"/>
    </source>
</evidence>
<keyword evidence="5 7" id="KW-0949">S-adenosyl-L-methionine</keyword>
<keyword evidence="3 7" id="KW-0489">Methyltransferase</keyword>
<dbReference type="InterPro" id="IPR023095">
    <property type="entry name" value="Ade_MeTrfase_dom_2"/>
</dbReference>
<dbReference type="InterPro" id="IPR029063">
    <property type="entry name" value="SAM-dependent_MTases_sf"/>
</dbReference>
<comment type="catalytic activity">
    <reaction evidence="6 7">
        <text>a 2'-deoxyadenosine in DNA + S-adenosyl-L-methionine = an N(6)-methyl-2'-deoxyadenosine in DNA + S-adenosyl-L-homocysteine + H(+)</text>
        <dbReference type="Rhea" id="RHEA:15197"/>
        <dbReference type="Rhea" id="RHEA-COMP:12418"/>
        <dbReference type="Rhea" id="RHEA-COMP:12419"/>
        <dbReference type="ChEBI" id="CHEBI:15378"/>
        <dbReference type="ChEBI" id="CHEBI:57856"/>
        <dbReference type="ChEBI" id="CHEBI:59789"/>
        <dbReference type="ChEBI" id="CHEBI:90615"/>
        <dbReference type="ChEBI" id="CHEBI:90616"/>
        <dbReference type="EC" id="2.1.1.72"/>
    </reaction>
</comment>
<dbReference type="Proteomes" id="UP000182248">
    <property type="component" value="Unassembled WGS sequence"/>
</dbReference>
<evidence type="ECO:0000313" key="9">
    <source>
        <dbReference type="Proteomes" id="UP000182248"/>
    </source>
</evidence>
<dbReference type="InterPro" id="IPR002052">
    <property type="entry name" value="DNA_methylase_N6_adenine_CS"/>
</dbReference>
<evidence type="ECO:0000256" key="3">
    <source>
        <dbReference type="ARBA" id="ARBA00022603"/>
    </source>
</evidence>
<dbReference type="GO" id="GO:0032259">
    <property type="term" value="P:methylation"/>
    <property type="evidence" value="ECO:0007669"/>
    <property type="project" value="UniProtKB-KW"/>
</dbReference>
<name>A0A1K1RW16_9FLAO</name>
<dbReference type="PROSITE" id="PS00092">
    <property type="entry name" value="N6_MTASE"/>
    <property type="match status" value="1"/>
</dbReference>
<accession>A0A1K1RW16</accession>
<dbReference type="GO" id="GO:0009307">
    <property type="term" value="P:DNA restriction-modification system"/>
    <property type="evidence" value="ECO:0007669"/>
    <property type="project" value="InterPro"/>
</dbReference>
<dbReference type="GO" id="GO:0006298">
    <property type="term" value="P:mismatch repair"/>
    <property type="evidence" value="ECO:0007669"/>
    <property type="project" value="TreeGrafter"/>
</dbReference>
<dbReference type="Pfam" id="PF02086">
    <property type="entry name" value="MethyltransfD12"/>
    <property type="match status" value="1"/>
</dbReference>
<evidence type="ECO:0000256" key="4">
    <source>
        <dbReference type="ARBA" id="ARBA00022679"/>
    </source>
</evidence>
<dbReference type="SUPFAM" id="SSF53335">
    <property type="entry name" value="S-adenosyl-L-methionine-dependent methyltransferases"/>
    <property type="match status" value="1"/>
</dbReference>
<organism evidence="8 9">
    <name type="scientific">Sinomicrobium oceani</name>
    <dbReference type="NCBI Taxonomy" id="1150368"/>
    <lineage>
        <taxon>Bacteria</taxon>
        <taxon>Pseudomonadati</taxon>
        <taxon>Bacteroidota</taxon>
        <taxon>Flavobacteriia</taxon>
        <taxon>Flavobacteriales</taxon>
        <taxon>Flavobacteriaceae</taxon>
        <taxon>Sinomicrobium</taxon>
    </lineage>
</organism>
<keyword evidence="9" id="KW-1185">Reference proteome</keyword>
<keyword evidence="4 7" id="KW-0808">Transferase</keyword>
<protein>
    <recommendedName>
        <fullName evidence="2 7">Site-specific DNA-methyltransferase (adenine-specific)</fullName>
        <ecNumber evidence="2 7">2.1.1.72</ecNumber>
    </recommendedName>
</protein>
<dbReference type="PRINTS" id="PR00505">
    <property type="entry name" value="D12N6MTFRASE"/>
</dbReference>
<evidence type="ECO:0000256" key="1">
    <source>
        <dbReference type="ARBA" id="ARBA00006594"/>
    </source>
</evidence>
<gene>
    <name evidence="8" type="ORF">SAMN02927921_04073</name>
</gene>
<dbReference type="Gene3D" id="1.10.1020.10">
    <property type="entry name" value="Adenine-specific Methyltransferase, Domain 2"/>
    <property type="match status" value="1"/>
</dbReference>
<dbReference type="InterPro" id="IPR012327">
    <property type="entry name" value="MeTrfase_D12"/>
</dbReference>
<evidence type="ECO:0000313" key="8">
    <source>
        <dbReference type="EMBL" id="SFW76130.1"/>
    </source>
</evidence>
<dbReference type="OrthoDB" id="9805629at2"/>
<dbReference type="EMBL" id="FPJE01000037">
    <property type="protein sequence ID" value="SFW76130.1"/>
    <property type="molecule type" value="Genomic_DNA"/>
</dbReference>
<dbReference type="STRING" id="1150368.SAMN02927921_04073"/>
<comment type="similarity">
    <text evidence="1 7">Belongs to the N(4)/N(6)-methyltransferase family.</text>
</comment>
<dbReference type="GO" id="GO:0009007">
    <property type="term" value="F:site-specific DNA-methyltransferase (adenine-specific) activity"/>
    <property type="evidence" value="ECO:0007669"/>
    <property type="project" value="UniProtKB-UniRule"/>
</dbReference>
<dbReference type="PANTHER" id="PTHR30481:SF3">
    <property type="entry name" value="DNA ADENINE METHYLASE"/>
    <property type="match status" value="1"/>
</dbReference>
<dbReference type="Gene3D" id="3.40.50.150">
    <property type="entry name" value="Vaccinia Virus protein VP39"/>
    <property type="match status" value="1"/>
</dbReference>
<dbReference type="GO" id="GO:1904047">
    <property type="term" value="F:S-adenosyl-L-methionine binding"/>
    <property type="evidence" value="ECO:0007669"/>
    <property type="project" value="TreeGrafter"/>
</dbReference>
<dbReference type="NCBIfam" id="TIGR00571">
    <property type="entry name" value="dam"/>
    <property type="match status" value="1"/>
</dbReference>
<sequence>MPPPTFARNEILFGWFSYWFLEKRLGLWDSVISKFQFTVHCNIYLFWKRSILVLKTDNILIPYLFDIIMREQIHIESTITKKSLKPFIRWAGGKQNLINEIYKNIDFSNVDRFFEPFLGGGSFFLHGNFKQSFLSDLNPNLINCYQQIKNNPQAVYQGLTSYSIPVTPEKYYIVRNEFNFHNGEQTLEQAIRFIFLNKTSFNGIYRVNKSGLYNVPFGKPEPAFPSLKHLINVSNKLNTAVIFTAYYDEIGEIARENDLIYLDPPYPKLSDTAYFNHYTLDKFDITEHIKFAQFANEMRNKGCKIVISNADLPEIRELFSSWNILECSTYRYISCKKERVKIKELIIKNI</sequence>
<reference evidence="8 9" key="1">
    <citation type="submission" date="2016-11" db="EMBL/GenBank/DDBJ databases">
        <authorList>
            <person name="Jaros S."/>
            <person name="Januszkiewicz K."/>
            <person name="Wedrychowicz H."/>
        </authorList>
    </citation>
    <scope>NUCLEOTIDE SEQUENCE [LARGE SCALE GENOMIC DNA]</scope>
    <source>
        <strain evidence="8 9">CGMCC 1.12145</strain>
    </source>
</reference>
<dbReference type="EC" id="2.1.1.72" evidence="2 7"/>
<evidence type="ECO:0000256" key="2">
    <source>
        <dbReference type="ARBA" id="ARBA00011900"/>
    </source>
</evidence>
<dbReference type="GO" id="GO:0043565">
    <property type="term" value="F:sequence-specific DNA binding"/>
    <property type="evidence" value="ECO:0007669"/>
    <property type="project" value="TreeGrafter"/>
</dbReference>
<proteinExistence type="inferred from homology"/>
<evidence type="ECO:0000256" key="5">
    <source>
        <dbReference type="ARBA" id="ARBA00022691"/>
    </source>
</evidence>
<dbReference type="PANTHER" id="PTHR30481">
    <property type="entry name" value="DNA ADENINE METHYLASE"/>
    <property type="match status" value="1"/>
</dbReference>
<evidence type="ECO:0000256" key="7">
    <source>
        <dbReference type="RuleBase" id="RU361257"/>
    </source>
</evidence>